<evidence type="ECO:0000256" key="2">
    <source>
        <dbReference type="SAM" id="Phobius"/>
    </source>
</evidence>
<proteinExistence type="predicted"/>
<keyword evidence="2" id="KW-0812">Transmembrane</keyword>
<keyword evidence="2" id="KW-1133">Transmembrane helix</keyword>
<dbReference type="OrthoDB" id="8820563at2"/>
<dbReference type="Proteomes" id="UP000248856">
    <property type="component" value="Unassembled WGS sequence"/>
</dbReference>
<comment type="caution">
    <text evidence="3">The sequence shown here is derived from an EMBL/GenBank/DDBJ whole genome shotgun (WGS) entry which is preliminary data.</text>
</comment>
<name>A0A328ZDB4_9BURK</name>
<dbReference type="RefSeq" id="WP_111877233.1">
    <property type="nucleotide sequence ID" value="NZ_CBCSGC010000020.1"/>
</dbReference>
<feature type="region of interest" description="Disordered" evidence="1">
    <location>
        <begin position="44"/>
        <end position="67"/>
    </location>
</feature>
<feature type="region of interest" description="Disordered" evidence="1">
    <location>
        <begin position="1"/>
        <end position="21"/>
    </location>
</feature>
<accession>A0A328ZDB4</accession>
<dbReference type="EMBL" id="QLTA01000017">
    <property type="protein sequence ID" value="RAR82562.1"/>
    <property type="molecule type" value="Genomic_DNA"/>
</dbReference>
<dbReference type="AlphaFoldDB" id="A0A328ZDB4"/>
<organism evidence="3 4">
    <name type="scientific">Paracidovorax anthurii</name>
    <dbReference type="NCBI Taxonomy" id="78229"/>
    <lineage>
        <taxon>Bacteria</taxon>
        <taxon>Pseudomonadati</taxon>
        <taxon>Pseudomonadota</taxon>
        <taxon>Betaproteobacteria</taxon>
        <taxon>Burkholderiales</taxon>
        <taxon>Comamonadaceae</taxon>
        <taxon>Paracidovorax</taxon>
    </lineage>
</organism>
<protein>
    <submittedName>
        <fullName evidence="3">Uncharacterized protein</fullName>
    </submittedName>
</protein>
<keyword evidence="4" id="KW-1185">Reference proteome</keyword>
<evidence type="ECO:0000256" key="1">
    <source>
        <dbReference type="SAM" id="MobiDB-lite"/>
    </source>
</evidence>
<sequence>MAHPPTSPRKPGLPATGPHIVPTLEQQRILDRIAVQRERVRSRRAAHAQAAQLRAQAREDGSAPGDPDAPWSARLLWFARQHPIAVVVAAGVAVAAGPSRIIRWVGMLMPLVMKMRR</sequence>
<keyword evidence="2" id="KW-0472">Membrane</keyword>
<evidence type="ECO:0000313" key="4">
    <source>
        <dbReference type="Proteomes" id="UP000248856"/>
    </source>
</evidence>
<reference evidence="3 4" key="1">
    <citation type="submission" date="2018-06" db="EMBL/GenBank/DDBJ databases">
        <title>Genomic Encyclopedia of Archaeal and Bacterial Type Strains, Phase II (KMG-II): from individual species to whole genera.</title>
        <authorList>
            <person name="Goeker M."/>
        </authorList>
    </citation>
    <scope>NUCLEOTIDE SEQUENCE [LARGE SCALE GENOMIC DNA]</scope>
    <source>
        <strain evidence="3 4">CFPB 3232</strain>
    </source>
</reference>
<gene>
    <name evidence="3" type="ORF">AX018_101712</name>
</gene>
<feature type="transmembrane region" description="Helical" evidence="2">
    <location>
        <begin position="84"/>
        <end position="106"/>
    </location>
</feature>
<evidence type="ECO:0000313" key="3">
    <source>
        <dbReference type="EMBL" id="RAR82562.1"/>
    </source>
</evidence>